<dbReference type="Gene3D" id="3.40.50.12240">
    <property type="match status" value="1"/>
</dbReference>
<evidence type="ECO:0000313" key="2">
    <source>
        <dbReference type="EMBL" id="KAA6407159.1"/>
    </source>
</evidence>
<sequence>MPSCRGVSRHSSPDRLHYDQSFVSCRVESLILLTGCAGPPADAPAAKELATLTPILPSSVVALLTIVILCYVCNLELISHCSCVHMLPTTALVYAISSSMRRLSFMIIMLDLPSSVDVFYPHSRLLERAAKLNDKHGGGSLTALPIIKTQVVMCRFKQ</sequence>
<dbReference type="AlphaFoldDB" id="A0A5M8PCX5"/>
<gene>
    <name evidence="2" type="ORF">FRX48_08960</name>
</gene>
<dbReference type="PANTHER" id="PTHR48082">
    <property type="entry name" value="ATP SYNTHASE SUBUNIT ALPHA, MITOCHONDRIAL"/>
    <property type="match status" value="1"/>
</dbReference>
<dbReference type="GO" id="GO:0005524">
    <property type="term" value="F:ATP binding"/>
    <property type="evidence" value="ECO:0007669"/>
    <property type="project" value="TreeGrafter"/>
</dbReference>
<protein>
    <submittedName>
        <fullName evidence="2">ATP synthase subunit</fullName>
    </submittedName>
</protein>
<proteinExistence type="predicted"/>
<reference evidence="2 3" key="1">
    <citation type="submission" date="2019-09" db="EMBL/GenBank/DDBJ databases">
        <title>The hologenome of the rock-dwelling lichen Lasallia pustulata.</title>
        <authorList>
            <person name="Greshake Tzovaras B."/>
            <person name="Segers F."/>
            <person name="Bicker A."/>
            <person name="Dal Grande F."/>
            <person name="Otte J."/>
            <person name="Hankeln T."/>
            <person name="Schmitt I."/>
            <person name="Ebersberger I."/>
        </authorList>
    </citation>
    <scope>NUCLEOTIDE SEQUENCE [LARGE SCALE GENOMIC DNA]</scope>
    <source>
        <strain evidence="2">A1-1</strain>
    </source>
</reference>
<keyword evidence="1" id="KW-0472">Membrane</keyword>
<comment type="caution">
    <text evidence="2">The sequence shown here is derived from an EMBL/GenBank/DDBJ whole genome shotgun (WGS) entry which is preliminary data.</text>
</comment>
<dbReference type="InterPro" id="IPR005294">
    <property type="entry name" value="ATP_synth_F1_asu"/>
</dbReference>
<name>A0A5M8PCX5_9LECA</name>
<feature type="transmembrane region" description="Helical" evidence="1">
    <location>
        <begin position="49"/>
        <end position="71"/>
    </location>
</feature>
<dbReference type="PANTHER" id="PTHR48082:SF2">
    <property type="entry name" value="ATP SYNTHASE SUBUNIT ALPHA, MITOCHONDRIAL"/>
    <property type="match status" value="1"/>
</dbReference>
<dbReference type="GO" id="GO:0046933">
    <property type="term" value="F:proton-transporting ATP synthase activity, rotational mechanism"/>
    <property type="evidence" value="ECO:0007669"/>
    <property type="project" value="InterPro"/>
</dbReference>
<evidence type="ECO:0000313" key="3">
    <source>
        <dbReference type="Proteomes" id="UP000324767"/>
    </source>
</evidence>
<keyword evidence="1" id="KW-1133">Transmembrane helix</keyword>
<accession>A0A5M8PCX5</accession>
<keyword evidence="1" id="KW-0812">Transmembrane</keyword>
<dbReference type="OrthoDB" id="9805536at2759"/>
<organism evidence="2 3">
    <name type="scientific">Lasallia pustulata</name>
    <dbReference type="NCBI Taxonomy" id="136370"/>
    <lineage>
        <taxon>Eukaryota</taxon>
        <taxon>Fungi</taxon>
        <taxon>Dikarya</taxon>
        <taxon>Ascomycota</taxon>
        <taxon>Pezizomycotina</taxon>
        <taxon>Lecanoromycetes</taxon>
        <taxon>OSLEUM clade</taxon>
        <taxon>Umbilicariomycetidae</taxon>
        <taxon>Umbilicariales</taxon>
        <taxon>Umbilicariaceae</taxon>
        <taxon>Lasallia</taxon>
    </lineage>
</organism>
<feature type="transmembrane region" description="Helical" evidence="1">
    <location>
        <begin position="77"/>
        <end position="96"/>
    </location>
</feature>
<dbReference type="EMBL" id="VXIT01000019">
    <property type="protein sequence ID" value="KAA6407159.1"/>
    <property type="molecule type" value="Genomic_DNA"/>
</dbReference>
<dbReference type="Proteomes" id="UP000324767">
    <property type="component" value="Unassembled WGS sequence"/>
</dbReference>
<dbReference type="GO" id="GO:0045259">
    <property type="term" value="C:proton-transporting ATP synthase complex"/>
    <property type="evidence" value="ECO:0007669"/>
    <property type="project" value="InterPro"/>
</dbReference>
<dbReference type="GO" id="GO:0043531">
    <property type="term" value="F:ADP binding"/>
    <property type="evidence" value="ECO:0007669"/>
    <property type="project" value="TreeGrafter"/>
</dbReference>
<evidence type="ECO:0000256" key="1">
    <source>
        <dbReference type="SAM" id="Phobius"/>
    </source>
</evidence>